<evidence type="ECO:0000313" key="3">
    <source>
        <dbReference type="EMBL" id="KAG5190742.1"/>
    </source>
</evidence>
<organism evidence="3 4">
    <name type="scientific">Tribonema minus</name>
    <dbReference type="NCBI Taxonomy" id="303371"/>
    <lineage>
        <taxon>Eukaryota</taxon>
        <taxon>Sar</taxon>
        <taxon>Stramenopiles</taxon>
        <taxon>Ochrophyta</taxon>
        <taxon>PX clade</taxon>
        <taxon>Xanthophyceae</taxon>
        <taxon>Tribonematales</taxon>
        <taxon>Tribonemataceae</taxon>
        <taxon>Tribonema</taxon>
    </lineage>
</organism>
<dbReference type="AlphaFoldDB" id="A0A835ZAF7"/>
<evidence type="ECO:0000256" key="1">
    <source>
        <dbReference type="ARBA" id="ARBA00011069"/>
    </source>
</evidence>
<dbReference type="InterPro" id="IPR051112">
    <property type="entry name" value="CWC26_splicing_factor"/>
</dbReference>
<dbReference type="PANTHER" id="PTHR31809">
    <property type="entry name" value="BUD13 HOMOLOG"/>
    <property type="match status" value="1"/>
</dbReference>
<name>A0A835ZAF7_9STRA</name>
<dbReference type="PANTHER" id="PTHR31809:SF0">
    <property type="entry name" value="BUD13 HOMOLOG"/>
    <property type="match status" value="1"/>
</dbReference>
<evidence type="ECO:0000313" key="4">
    <source>
        <dbReference type="Proteomes" id="UP000664859"/>
    </source>
</evidence>
<comment type="caution">
    <text evidence="3">The sequence shown here is derived from an EMBL/GenBank/DDBJ whole genome shotgun (WGS) entry which is preliminary data.</text>
</comment>
<dbReference type="GO" id="GO:0003723">
    <property type="term" value="F:RNA binding"/>
    <property type="evidence" value="ECO:0007669"/>
    <property type="project" value="TreeGrafter"/>
</dbReference>
<sequence>GQTAETVYRDRRGRKLDMLSEFMRQQDAREGAVREKADAEYEWGRGKVQKEDKERQRDELENIKLAPFARTAEHLDEELKAQLRSDDPMAAYMAKKQAKTAAASGKPLKPVYKGPPPKPNRFGILPGYRWDGVDRGSGWEQKLVDAQLARRHKGEASYQYGCADM</sequence>
<protein>
    <recommendedName>
        <fullName evidence="5">BUD13 homolog</fullName>
    </recommendedName>
</protein>
<dbReference type="GO" id="GO:0005684">
    <property type="term" value="C:U2-type spliceosomal complex"/>
    <property type="evidence" value="ECO:0007669"/>
    <property type="project" value="TreeGrafter"/>
</dbReference>
<dbReference type="InterPro" id="IPR018609">
    <property type="entry name" value="Bud13"/>
</dbReference>
<dbReference type="Proteomes" id="UP000664859">
    <property type="component" value="Unassembled WGS sequence"/>
</dbReference>
<dbReference type="GO" id="GO:0070274">
    <property type="term" value="C:RES complex"/>
    <property type="evidence" value="ECO:0007669"/>
    <property type="project" value="TreeGrafter"/>
</dbReference>
<dbReference type="GO" id="GO:0000398">
    <property type="term" value="P:mRNA splicing, via spliceosome"/>
    <property type="evidence" value="ECO:0007669"/>
    <property type="project" value="TreeGrafter"/>
</dbReference>
<proteinExistence type="inferred from homology"/>
<dbReference type="OrthoDB" id="6022at2759"/>
<comment type="similarity">
    <text evidence="1">Belongs to the CWC26 family.</text>
</comment>
<feature type="region of interest" description="Disordered" evidence="2">
    <location>
        <begin position="25"/>
        <end position="58"/>
    </location>
</feature>
<dbReference type="EMBL" id="JAFCMP010000029">
    <property type="protein sequence ID" value="KAG5190742.1"/>
    <property type="molecule type" value="Genomic_DNA"/>
</dbReference>
<dbReference type="Pfam" id="PF09736">
    <property type="entry name" value="Bud13"/>
    <property type="match status" value="1"/>
</dbReference>
<accession>A0A835ZAF7</accession>
<reference evidence="3" key="1">
    <citation type="submission" date="2021-02" db="EMBL/GenBank/DDBJ databases">
        <title>First Annotated Genome of the Yellow-green Alga Tribonema minus.</title>
        <authorList>
            <person name="Mahan K.M."/>
        </authorList>
    </citation>
    <scope>NUCLEOTIDE SEQUENCE</scope>
    <source>
        <strain evidence="3">UTEX B ZZ1240</strain>
    </source>
</reference>
<feature type="region of interest" description="Disordered" evidence="2">
    <location>
        <begin position="96"/>
        <end position="120"/>
    </location>
</feature>
<feature type="non-terminal residue" evidence="3">
    <location>
        <position position="1"/>
    </location>
</feature>
<keyword evidence="4" id="KW-1185">Reference proteome</keyword>
<evidence type="ECO:0000256" key="2">
    <source>
        <dbReference type="SAM" id="MobiDB-lite"/>
    </source>
</evidence>
<gene>
    <name evidence="3" type="ORF">JKP88DRAFT_175374</name>
</gene>
<evidence type="ECO:0008006" key="5">
    <source>
        <dbReference type="Google" id="ProtNLM"/>
    </source>
</evidence>